<dbReference type="Pfam" id="PF11951">
    <property type="entry name" value="Fungal_trans_2"/>
    <property type="match status" value="1"/>
</dbReference>
<gene>
    <name evidence="5" type="ORF">BDY21DRAFT_398090</name>
</gene>
<dbReference type="Proteomes" id="UP000799766">
    <property type="component" value="Unassembled WGS sequence"/>
</dbReference>
<dbReference type="Gene3D" id="4.10.240.10">
    <property type="entry name" value="Zn(2)-C6 fungal-type DNA-binding domain"/>
    <property type="match status" value="1"/>
</dbReference>
<dbReference type="PANTHER" id="PTHR37534:SF9">
    <property type="entry name" value="ZN(II)2CYS6 TRANSCRIPTION FACTOR (EUROFUNG)"/>
    <property type="match status" value="1"/>
</dbReference>
<dbReference type="InterPro" id="IPR021858">
    <property type="entry name" value="Fun_TF"/>
</dbReference>
<evidence type="ECO:0000256" key="1">
    <source>
        <dbReference type="ARBA" id="ARBA00004123"/>
    </source>
</evidence>
<feature type="compositionally biased region" description="Low complexity" evidence="3">
    <location>
        <begin position="159"/>
        <end position="170"/>
    </location>
</feature>
<comment type="subcellular location">
    <subcellularLocation>
        <location evidence="1">Nucleus</location>
    </subcellularLocation>
</comment>
<dbReference type="GO" id="GO:0000981">
    <property type="term" value="F:DNA-binding transcription factor activity, RNA polymerase II-specific"/>
    <property type="evidence" value="ECO:0007669"/>
    <property type="project" value="InterPro"/>
</dbReference>
<evidence type="ECO:0000313" key="6">
    <source>
        <dbReference type="Proteomes" id="UP000799766"/>
    </source>
</evidence>
<keyword evidence="2" id="KW-0539">Nucleus</keyword>
<dbReference type="Pfam" id="PF00172">
    <property type="entry name" value="Zn_clus"/>
    <property type="match status" value="1"/>
</dbReference>
<dbReference type="OrthoDB" id="5418899at2759"/>
<sequence>MRSRTGCLTCRQRKLKCDEGKPSCGQCTKASRECVPCEGIVFRHQHNASMNGEDAGDGCNQLKGFYAYKNTFDQESVWLEIPEKVANATRVVTFINTTNPYEDEPGSPEYPGAVETPGMYSQSSFEHFRSNSWHSSSSPQKSTNGTTEPQANIELPVGAPASAPSLPPLAQLHPTAVDRHRLSPPVSMTSSSHALNFILNPSSGTSFPVYRSSPFLPSLTNRFEDSVDDNQKTVEDHEIAYLLRYFSEGPGLWMDLFDLGTYFASYVPAKAQENPLLKYAAVAYAAKAIGRVQGKKPTVGGNASRVAYTEMYADAFRVNWFDKATEYYDRALSLLRKGLHEERDIEKAGSEDDETLRWPKFVTSTDTNESAIQRKRRRLSIIPPRRTSSDELLAATAILSVYEFLDASECAWWNHLNGAKGILDVAKERMMPLQLPSPDSPVQQRLNTGISKARKATFWNIARQDMLAAFIKKTCTRLDPDDLAMWKEAGLLITQEGSIQPSNTTASGYPEGDSGSVMKEDMISNALIWLMSKLINFMASGQVPSPSSGGSFTSVHDYWHHLERLFNDWHDGLPITFKPCARISPPVKLNDELNKTLLPEVWYSIPMCASTMQSYYMSLIYLILNRPRTISGDPFDVYRRVRLEDRQLVTEAQRHSREIISIALSRPEASVRIHSTQPLYTAGQCLMDPEERRLVGQLLHDIEQDIGWATEYRVRHLLELWNRPELGGP</sequence>
<dbReference type="GO" id="GO:0045944">
    <property type="term" value="P:positive regulation of transcription by RNA polymerase II"/>
    <property type="evidence" value="ECO:0007669"/>
    <property type="project" value="TreeGrafter"/>
</dbReference>
<dbReference type="GO" id="GO:0000976">
    <property type="term" value="F:transcription cis-regulatory region binding"/>
    <property type="evidence" value="ECO:0007669"/>
    <property type="project" value="TreeGrafter"/>
</dbReference>
<dbReference type="AlphaFoldDB" id="A0A6A6PCP2"/>
<reference evidence="5" key="1">
    <citation type="journal article" date="2020" name="Stud. Mycol.">
        <title>101 Dothideomycetes genomes: a test case for predicting lifestyles and emergence of pathogens.</title>
        <authorList>
            <person name="Haridas S."/>
            <person name="Albert R."/>
            <person name="Binder M."/>
            <person name="Bloem J."/>
            <person name="Labutti K."/>
            <person name="Salamov A."/>
            <person name="Andreopoulos B."/>
            <person name="Baker S."/>
            <person name="Barry K."/>
            <person name="Bills G."/>
            <person name="Bluhm B."/>
            <person name="Cannon C."/>
            <person name="Castanera R."/>
            <person name="Culley D."/>
            <person name="Daum C."/>
            <person name="Ezra D."/>
            <person name="Gonzalez J."/>
            <person name="Henrissat B."/>
            <person name="Kuo A."/>
            <person name="Liang C."/>
            <person name="Lipzen A."/>
            <person name="Lutzoni F."/>
            <person name="Magnuson J."/>
            <person name="Mondo S."/>
            <person name="Nolan M."/>
            <person name="Ohm R."/>
            <person name="Pangilinan J."/>
            <person name="Park H.-J."/>
            <person name="Ramirez L."/>
            <person name="Alfaro M."/>
            <person name="Sun H."/>
            <person name="Tritt A."/>
            <person name="Yoshinaga Y."/>
            <person name="Zwiers L.-H."/>
            <person name="Turgeon B."/>
            <person name="Goodwin S."/>
            <person name="Spatafora J."/>
            <person name="Crous P."/>
            <person name="Grigoriev I."/>
        </authorList>
    </citation>
    <scope>NUCLEOTIDE SEQUENCE</scope>
    <source>
        <strain evidence="5">ATCC 16933</strain>
    </source>
</reference>
<dbReference type="InterPro" id="IPR036864">
    <property type="entry name" value="Zn2-C6_fun-type_DNA-bd_sf"/>
</dbReference>
<keyword evidence="6" id="KW-1185">Reference proteome</keyword>
<dbReference type="GO" id="GO:0005634">
    <property type="term" value="C:nucleus"/>
    <property type="evidence" value="ECO:0007669"/>
    <property type="project" value="UniProtKB-SubCell"/>
</dbReference>
<organism evidence="5 6">
    <name type="scientific">Lineolata rhizophorae</name>
    <dbReference type="NCBI Taxonomy" id="578093"/>
    <lineage>
        <taxon>Eukaryota</taxon>
        <taxon>Fungi</taxon>
        <taxon>Dikarya</taxon>
        <taxon>Ascomycota</taxon>
        <taxon>Pezizomycotina</taxon>
        <taxon>Dothideomycetes</taxon>
        <taxon>Dothideomycetes incertae sedis</taxon>
        <taxon>Lineolatales</taxon>
        <taxon>Lineolataceae</taxon>
        <taxon>Lineolata</taxon>
    </lineage>
</organism>
<accession>A0A6A6PCP2</accession>
<protein>
    <recommendedName>
        <fullName evidence="4">Zn(2)-C6 fungal-type domain-containing protein</fullName>
    </recommendedName>
</protein>
<evidence type="ECO:0000256" key="2">
    <source>
        <dbReference type="ARBA" id="ARBA00023242"/>
    </source>
</evidence>
<name>A0A6A6PCP2_9PEZI</name>
<evidence type="ECO:0000259" key="4">
    <source>
        <dbReference type="PROSITE" id="PS50048"/>
    </source>
</evidence>
<dbReference type="GO" id="GO:0008270">
    <property type="term" value="F:zinc ion binding"/>
    <property type="evidence" value="ECO:0007669"/>
    <property type="project" value="InterPro"/>
</dbReference>
<dbReference type="InterPro" id="IPR001138">
    <property type="entry name" value="Zn2Cys6_DnaBD"/>
</dbReference>
<dbReference type="SMART" id="SM00066">
    <property type="entry name" value="GAL4"/>
    <property type="match status" value="1"/>
</dbReference>
<dbReference type="PROSITE" id="PS00463">
    <property type="entry name" value="ZN2_CY6_FUNGAL_1"/>
    <property type="match status" value="1"/>
</dbReference>
<evidence type="ECO:0000256" key="3">
    <source>
        <dbReference type="SAM" id="MobiDB-lite"/>
    </source>
</evidence>
<proteinExistence type="predicted"/>
<feature type="compositionally biased region" description="Low complexity" evidence="3">
    <location>
        <begin position="130"/>
        <end position="142"/>
    </location>
</feature>
<dbReference type="CDD" id="cd00067">
    <property type="entry name" value="GAL4"/>
    <property type="match status" value="1"/>
</dbReference>
<evidence type="ECO:0000313" key="5">
    <source>
        <dbReference type="EMBL" id="KAF2461517.1"/>
    </source>
</evidence>
<feature type="domain" description="Zn(2)-C6 fungal-type" evidence="4">
    <location>
        <begin position="6"/>
        <end position="35"/>
    </location>
</feature>
<dbReference type="PANTHER" id="PTHR37534">
    <property type="entry name" value="TRANSCRIPTIONAL ACTIVATOR PROTEIN UGA3"/>
    <property type="match status" value="1"/>
</dbReference>
<feature type="region of interest" description="Disordered" evidence="3">
    <location>
        <begin position="98"/>
        <end position="170"/>
    </location>
</feature>
<dbReference type="EMBL" id="MU001671">
    <property type="protein sequence ID" value="KAF2461517.1"/>
    <property type="molecule type" value="Genomic_DNA"/>
</dbReference>
<dbReference type="PROSITE" id="PS50048">
    <property type="entry name" value="ZN2_CY6_FUNGAL_2"/>
    <property type="match status" value="1"/>
</dbReference>
<dbReference type="SUPFAM" id="SSF57701">
    <property type="entry name" value="Zn2/Cys6 DNA-binding domain"/>
    <property type="match status" value="1"/>
</dbReference>